<evidence type="ECO:0000259" key="1">
    <source>
        <dbReference type="Pfam" id="PF14129"/>
    </source>
</evidence>
<accession>A0A3Q9IRL0</accession>
<gene>
    <name evidence="2" type="ORF">D8S85_16920</name>
</gene>
<dbReference type="EMBL" id="CP032819">
    <property type="protein sequence ID" value="AZS31070.1"/>
    <property type="molecule type" value="Genomic_DNA"/>
</dbReference>
<feature type="domain" description="DUF4296" evidence="1">
    <location>
        <begin position="23"/>
        <end position="103"/>
    </location>
</feature>
<dbReference type="RefSeq" id="WP_106481465.1">
    <property type="nucleotide sequence ID" value="NZ_CP032819.1"/>
</dbReference>
<proteinExistence type="predicted"/>
<dbReference type="Proteomes" id="UP000270673">
    <property type="component" value="Chromosome"/>
</dbReference>
<evidence type="ECO:0000313" key="2">
    <source>
        <dbReference type="EMBL" id="AZS31070.1"/>
    </source>
</evidence>
<dbReference type="AlphaFoldDB" id="A0A3Q9IRL0"/>
<dbReference type="InterPro" id="IPR025381">
    <property type="entry name" value="DUF4296"/>
</dbReference>
<dbReference type="KEGG" id="buy:D8S85_16920"/>
<organism evidence="2 3">
    <name type="scientific">Butyricimonas faecalis</name>
    <dbReference type="NCBI Taxonomy" id="2093856"/>
    <lineage>
        <taxon>Bacteria</taxon>
        <taxon>Pseudomonadati</taxon>
        <taxon>Bacteroidota</taxon>
        <taxon>Bacteroidia</taxon>
        <taxon>Bacteroidales</taxon>
        <taxon>Odoribacteraceae</taxon>
        <taxon>Butyricimonas</taxon>
    </lineage>
</organism>
<reference evidence="2 3" key="1">
    <citation type="submission" date="2018-10" db="EMBL/GenBank/DDBJ databases">
        <title>Butyricimonas faecalis sp. nov., isolated from human faeces and emended description of the genus Butyricimonas.</title>
        <authorList>
            <person name="Le Roy T."/>
            <person name="Van der Smissen P."/>
            <person name="Paquot A."/>
            <person name="Delzenne N."/>
            <person name="Muccioli G."/>
            <person name="Collet J.-F."/>
            <person name="Cani P.D."/>
        </authorList>
    </citation>
    <scope>NUCLEOTIDE SEQUENCE [LARGE SCALE GENOMIC DNA]</scope>
    <source>
        <strain evidence="2 3">H184</strain>
    </source>
</reference>
<sequence>MKRILWVILIIAAITACSKKVPLNKDQFTSLLIDMHTTDGMLSVAQGDIRTEKDNYLYYNDLFKKYGITREDFDSCVTYYSLQSALFNKIYDVVIDTLSRRQTKVMREWKELTMKDTVDLFPGYTMIVADTIRPDSTQVKVRKKDSIVYETRVVKADTVYFDKRNQFVLVELDSIVPGMYKFTSTIKLEKSDRGKRNFIQTYFLSADNDTLKVPDQYVGVDTLRPYKKDWEFYVADSSYTKLFIKIPKSDWDSRVKVKKLNDREGYVYKTQIFKTYVAPNREERLKKEYEQRRQIELERKSAKKK</sequence>
<protein>
    <submittedName>
        <fullName evidence="2">DUF4296 domain-containing protein</fullName>
    </submittedName>
</protein>
<dbReference type="PROSITE" id="PS51257">
    <property type="entry name" value="PROKAR_LIPOPROTEIN"/>
    <property type="match status" value="1"/>
</dbReference>
<name>A0A3Q9IRL0_9BACT</name>
<evidence type="ECO:0000313" key="3">
    <source>
        <dbReference type="Proteomes" id="UP000270673"/>
    </source>
</evidence>
<keyword evidence="3" id="KW-1185">Reference proteome</keyword>
<dbReference type="OrthoDB" id="678784at2"/>
<dbReference type="Pfam" id="PF14129">
    <property type="entry name" value="DUF4296"/>
    <property type="match status" value="1"/>
</dbReference>